<sequence length="61" mass="7265">MPYRHRTLEMAAALIFQWVKLQQRQKRVTVATVSIVPWINFYFFPVQRSLCHQTPGHLINP</sequence>
<organism evidence="1">
    <name type="scientific">Rhizophora mucronata</name>
    <name type="common">Asiatic mangrove</name>
    <dbReference type="NCBI Taxonomy" id="61149"/>
    <lineage>
        <taxon>Eukaryota</taxon>
        <taxon>Viridiplantae</taxon>
        <taxon>Streptophyta</taxon>
        <taxon>Embryophyta</taxon>
        <taxon>Tracheophyta</taxon>
        <taxon>Spermatophyta</taxon>
        <taxon>Magnoliopsida</taxon>
        <taxon>eudicotyledons</taxon>
        <taxon>Gunneridae</taxon>
        <taxon>Pentapetalae</taxon>
        <taxon>rosids</taxon>
        <taxon>fabids</taxon>
        <taxon>Malpighiales</taxon>
        <taxon>Rhizophoraceae</taxon>
        <taxon>Rhizophora</taxon>
    </lineage>
</organism>
<evidence type="ECO:0000313" key="1">
    <source>
        <dbReference type="EMBL" id="MBX63089.1"/>
    </source>
</evidence>
<protein>
    <submittedName>
        <fullName evidence="1">Uncharacterized protein</fullName>
    </submittedName>
</protein>
<dbReference type="AlphaFoldDB" id="A0A2P2Q861"/>
<proteinExistence type="predicted"/>
<accession>A0A2P2Q861</accession>
<name>A0A2P2Q861_RHIMU</name>
<reference evidence="1" key="1">
    <citation type="submission" date="2018-02" db="EMBL/GenBank/DDBJ databases">
        <title>Rhizophora mucronata_Transcriptome.</title>
        <authorList>
            <person name="Meera S.P."/>
            <person name="Sreeshan A."/>
            <person name="Augustine A."/>
        </authorList>
    </citation>
    <scope>NUCLEOTIDE SEQUENCE</scope>
    <source>
        <tissue evidence="1">Leaf</tissue>
    </source>
</reference>
<dbReference type="EMBL" id="GGEC01082605">
    <property type="protein sequence ID" value="MBX63089.1"/>
    <property type="molecule type" value="Transcribed_RNA"/>
</dbReference>